<organism evidence="2 3">
    <name type="scientific">Salinisphaera orenii YIM 95161</name>
    <dbReference type="NCBI Taxonomy" id="1051139"/>
    <lineage>
        <taxon>Bacteria</taxon>
        <taxon>Pseudomonadati</taxon>
        <taxon>Pseudomonadota</taxon>
        <taxon>Gammaproteobacteria</taxon>
        <taxon>Salinisphaerales</taxon>
        <taxon>Salinisphaeraceae</taxon>
        <taxon>Salinisphaera</taxon>
    </lineage>
</organism>
<dbReference type="AlphaFoldDB" id="A0A423PXB6"/>
<reference evidence="2 3" key="1">
    <citation type="submission" date="2013-10" db="EMBL/GenBank/DDBJ databases">
        <title>Salinisphaera halophila YIM 95161 Genome Sequencing.</title>
        <authorList>
            <person name="Lai Q."/>
            <person name="Li C."/>
            <person name="Shao Z."/>
        </authorList>
    </citation>
    <scope>NUCLEOTIDE SEQUENCE [LARGE SCALE GENOMIC DNA]</scope>
    <source>
        <strain evidence="2 3">YIM 95161</strain>
    </source>
</reference>
<evidence type="ECO:0000313" key="3">
    <source>
        <dbReference type="Proteomes" id="UP000285123"/>
    </source>
</evidence>
<accession>A0A423PXB6</accession>
<keyword evidence="1" id="KW-1133">Transmembrane helix</keyword>
<gene>
    <name evidence="2" type="ORF">SAHL_08305</name>
</gene>
<feature type="transmembrane region" description="Helical" evidence="1">
    <location>
        <begin position="7"/>
        <end position="27"/>
    </location>
</feature>
<name>A0A423PXB6_9GAMM</name>
<dbReference type="Proteomes" id="UP000285123">
    <property type="component" value="Unassembled WGS sequence"/>
</dbReference>
<dbReference type="EMBL" id="AYKF01000077">
    <property type="protein sequence ID" value="ROO30239.1"/>
    <property type="molecule type" value="Genomic_DNA"/>
</dbReference>
<evidence type="ECO:0000256" key="1">
    <source>
        <dbReference type="SAM" id="Phobius"/>
    </source>
</evidence>
<protein>
    <submittedName>
        <fullName evidence="2">Uncharacterized protein</fullName>
    </submittedName>
</protein>
<keyword evidence="1" id="KW-0472">Membrane</keyword>
<proteinExistence type="predicted"/>
<comment type="caution">
    <text evidence="2">The sequence shown here is derived from an EMBL/GenBank/DDBJ whole genome shotgun (WGS) entry which is preliminary data.</text>
</comment>
<sequence length="32" mass="3570">MSPRRKNVWLAIVLGGIAVGVYVAFFFEMAAR</sequence>
<keyword evidence="1" id="KW-0812">Transmembrane</keyword>
<evidence type="ECO:0000313" key="2">
    <source>
        <dbReference type="EMBL" id="ROO30239.1"/>
    </source>
</evidence>